<feature type="transmembrane region" description="Helical" evidence="1">
    <location>
        <begin position="134"/>
        <end position="157"/>
    </location>
</feature>
<proteinExistence type="predicted"/>
<evidence type="ECO:0000313" key="2">
    <source>
        <dbReference type="EMBL" id="CAF4728590.1"/>
    </source>
</evidence>
<feature type="transmembrane region" description="Helical" evidence="1">
    <location>
        <begin position="22"/>
        <end position="44"/>
    </location>
</feature>
<sequence length="180" mass="20354">MSSSDADFIAYINNISSGLNRYFSVFIFLVGTLGNILNVLVLSGRGIRKKLLCNAIPILLMFIFALMTMKNVRQSRRQIQAGNVSTMNNVGRTKENQGNKNDAHLLLSHWAWKSSATITVNRTASKLQVTIDNFAYNFTLLLNFFTSGIPFYIYTLAGGNIFREELMRTLIAVRKWLSCR</sequence>
<keyword evidence="1" id="KW-0472">Membrane</keyword>
<name>A0A8S3AGX3_9BILA</name>
<dbReference type="AlphaFoldDB" id="A0A8S3AGX3"/>
<keyword evidence="1" id="KW-0812">Transmembrane</keyword>
<gene>
    <name evidence="2" type="ORF">SMN809_LOCUS44167</name>
</gene>
<evidence type="ECO:0000313" key="3">
    <source>
        <dbReference type="Proteomes" id="UP000676336"/>
    </source>
</evidence>
<evidence type="ECO:0008006" key="4">
    <source>
        <dbReference type="Google" id="ProtNLM"/>
    </source>
</evidence>
<dbReference type="Proteomes" id="UP000676336">
    <property type="component" value="Unassembled WGS sequence"/>
</dbReference>
<feature type="transmembrane region" description="Helical" evidence="1">
    <location>
        <begin position="51"/>
        <end position="69"/>
    </location>
</feature>
<dbReference type="EMBL" id="CAJOBI010131935">
    <property type="protein sequence ID" value="CAF4728590.1"/>
    <property type="molecule type" value="Genomic_DNA"/>
</dbReference>
<keyword evidence="1" id="KW-1133">Transmembrane helix</keyword>
<reference evidence="2" key="1">
    <citation type="submission" date="2021-02" db="EMBL/GenBank/DDBJ databases">
        <authorList>
            <person name="Nowell W R."/>
        </authorList>
    </citation>
    <scope>NUCLEOTIDE SEQUENCE</scope>
</reference>
<protein>
    <recommendedName>
        <fullName evidence="4">G-protein coupled receptors family 1 profile domain-containing protein</fullName>
    </recommendedName>
</protein>
<organism evidence="2 3">
    <name type="scientific">Rotaria magnacalcarata</name>
    <dbReference type="NCBI Taxonomy" id="392030"/>
    <lineage>
        <taxon>Eukaryota</taxon>
        <taxon>Metazoa</taxon>
        <taxon>Spiralia</taxon>
        <taxon>Gnathifera</taxon>
        <taxon>Rotifera</taxon>
        <taxon>Eurotatoria</taxon>
        <taxon>Bdelloidea</taxon>
        <taxon>Philodinida</taxon>
        <taxon>Philodinidae</taxon>
        <taxon>Rotaria</taxon>
    </lineage>
</organism>
<evidence type="ECO:0000256" key="1">
    <source>
        <dbReference type="SAM" id="Phobius"/>
    </source>
</evidence>
<comment type="caution">
    <text evidence="2">The sequence shown here is derived from an EMBL/GenBank/DDBJ whole genome shotgun (WGS) entry which is preliminary data.</text>
</comment>
<accession>A0A8S3AGX3</accession>